<dbReference type="EMBL" id="JABFUD020000012">
    <property type="protein sequence ID" value="KAI5072889.1"/>
    <property type="molecule type" value="Genomic_DNA"/>
</dbReference>
<proteinExistence type="predicted"/>
<evidence type="ECO:0000256" key="1">
    <source>
        <dbReference type="SAM" id="SignalP"/>
    </source>
</evidence>
<gene>
    <name evidence="2" type="ORF">GOP47_0012995</name>
</gene>
<sequence>MLSYFLSLSPLSLFSGCHGICRVIELFKSIKTKNKAASDSFEPYPAACGDVCYEAIAMAVSGSLMVLLYPCFLLPSQDLPLLCSFQPLPCACDARCSFWFLCCYAVVLQPGPLSPLLSLAEQQRTLLLLMMMLLLQYLLGRASSCIKHKSLAAKRPVAIHFLMPLAMV</sequence>
<feature type="chain" id="PRO_5039526221" evidence="1">
    <location>
        <begin position="20"/>
        <end position="168"/>
    </location>
</feature>
<accession>A0A9D4URQ9</accession>
<organism evidence="2 3">
    <name type="scientific">Adiantum capillus-veneris</name>
    <name type="common">Maidenhair fern</name>
    <dbReference type="NCBI Taxonomy" id="13818"/>
    <lineage>
        <taxon>Eukaryota</taxon>
        <taxon>Viridiplantae</taxon>
        <taxon>Streptophyta</taxon>
        <taxon>Embryophyta</taxon>
        <taxon>Tracheophyta</taxon>
        <taxon>Polypodiopsida</taxon>
        <taxon>Polypodiidae</taxon>
        <taxon>Polypodiales</taxon>
        <taxon>Pteridineae</taxon>
        <taxon>Pteridaceae</taxon>
        <taxon>Vittarioideae</taxon>
        <taxon>Adiantum</taxon>
    </lineage>
</organism>
<feature type="signal peptide" evidence="1">
    <location>
        <begin position="1"/>
        <end position="19"/>
    </location>
</feature>
<evidence type="ECO:0000313" key="3">
    <source>
        <dbReference type="Proteomes" id="UP000886520"/>
    </source>
</evidence>
<comment type="caution">
    <text evidence="2">The sequence shown here is derived from an EMBL/GenBank/DDBJ whole genome shotgun (WGS) entry which is preliminary data.</text>
</comment>
<dbReference type="AlphaFoldDB" id="A0A9D4URQ9"/>
<dbReference type="Proteomes" id="UP000886520">
    <property type="component" value="Chromosome 12"/>
</dbReference>
<name>A0A9D4URQ9_ADICA</name>
<keyword evidence="3" id="KW-1185">Reference proteome</keyword>
<reference evidence="2" key="1">
    <citation type="submission" date="2021-01" db="EMBL/GenBank/DDBJ databases">
        <title>Adiantum capillus-veneris genome.</title>
        <authorList>
            <person name="Fang Y."/>
            <person name="Liao Q."/>
        </authorList>
    </citation>
    <scope>NUCLEOTIDE SEQUENCE</scope>
    <source>
        <strain evidence="2">H3</strain>
        <tissue evidence="2">Leaf</tissue>
    </source>
</reference>
<protein>
    <submittedName>
        <fullName evidence="2">Uncharacterized protein</fullName>
    </submittedName>
</protein>
<keyword evidence="1" id="KW-0732">Signal</keyword>
<evidence type="ECO:0000313" key="2">
    <source>
        <dbReference type="EMBL" id="KAI5072889.1"/>
    </source>
</evidence>